<sequence length="164" mass="18551">MYLLVCLTLRYQNDGTLIDPQQFYEFWFNYLSGPDFEGLPADATVNSTLFTLTQYSTIAVGPFFAALPGDQLWVHLYANEAGGYDGPARITWWQVDTDNNQIPGTEESIDVNVHNDGGNQDYIYRTYKITPVAVLDVMPLELSEPITRPATQYCIVRRACCNHP</sequence>
<protein>
    <submittedName>
        <fullName evidence="1">Uncharacterized protein</fullName>
    </submittedName>
</protein>
<evidence type="ECO:0000313" key="1">
    <source>
        <dbReference type="EMBL" id="SQC09010.1"/>
    </source>
</evidence>
<reference evidence="1 2" key="1">
    <citation type="submission" date="2018-06" db="EMBL/GenBank/DDBJ databases">
        <authorList>
            <consortium name="Pathogen Informatics"/>
            <person name="Doyle S."/>
        </authorList>
    </citation>
    <scope>NUCLEOTIDE SEQUENCE [LARGE SCALE GENOMIC DNA]</scope>
    <source>
        <strain evidence="1 2">NCTC9128</strain>
    </source>
</reference>
<dbReference type="EMBL" id="UAWN01000004">
    <property type="protein sequence ID" value="SQC09010.1"/>
    <property type="molecule type" value="Genomic_DNA"/>
</dbReference>
<name>A0A2X3EE58_KLEPN</name>
<evidence type="ECO:0000313" key="2">
    <source>
        <dbReference type="Proteomes" id="UP000251088"/>
    </source>
</evidence>
<proteinExistence type="predicted"/>
<gene>
    <name evidence="1" type="ORF">NCTC9128_00967</name>
</gene>
<accession>A0A2X3EE58</accession>
<dbReference type="AlphaFoldDB" id="A0A2X3EE58"/>
<organism evidence="1 2">
    <name type="scientific">Klebsiella pneumoniae</name>
    <dbReference type="NCBI Taxonomy" id="573"/>
    <lineage>
        <taxon>Bacteria</taxon>
        <taxon>Pseudomonadati</taxon>
        <taxon>Pseudomonadota</taxon>
        <taxon>Gammaproteobacteria</taxon>
        <taxon>Enterobacterales</taxon>
        <taxon>Enterobacteriaceae</taxon>
        <taxon>Klebsiella/Raoultella group</taxon>
        <taxon>Klebsiella</taxon>
        <taxon>Klebsiella pneumoniae complex</taxon>
    </lineage>
</organism>
<dbReference type="Proteomes" id="UP000251088">
    <property type="component" value="Unassembled WGS sequence"/>
</dbReference>